<name>K3ZPP8_SETIT</name>
<dbReference type="EMBL" id="AGNK02004880">
    <property type="status" value="NOT_ANNOTATED_CDS"/>
    <property type="molecule type" value="Genomic_DNA"/>
</dbReference>
<dbReference type="Proteomes" id="UP000004995">
    <property type="component" value="Unassembled WGS sequence"/>
</dbReference>
<dbReference type="Gramene" id="KQK94451">
    <property type="protein sequence ID" value="KQK94451"/>
    <property type="gene ID" value="SETIT_028578mg"/>
</dbReference>
<dbReference type="EnsemblPlants" id="KQK94451">
    <property type="protein sequence ID" value="KQK94451"/>
    <property type="gene ID" value="SETIT_028578mg"/>
</dbReference>
<evidence type="ECO:0000313" key="1">
    <source>
        <dbReference type="EnsemblPlants" id="KQK94451"/>
    </source>
</evidence>
<keyword evidence="2" id="KW-1185">Reference proteome</keyword>
<sequence>MLVCDLLMYEWFKNKCNILLSPSTCWLCDALIYAMLISTITLVLV</sequence>
<protein>
    <submittedName>
        <fullName evidence="1">Uncharacterized protein</fullName>
    </submittedName>
</protein>
<dbReference type="InParanoid" id="K3ZPP8"/>
<proteinExistence type="predicted"/>
<accession>K3ZPP8</accession>
<dbReference type="HOGENOM" id="CLU_3208583_0_0_1"/>
<reference evidence="1" key="2">
    <citation type="submission" date="2018-08" db="UniProtKB">
        <authorList>
            <consortium name="EnsemblPlants"/>
        </authorList>
    </citation>
    <scope>IDENTIFICATION</scope>
    <source>
        <strain evidence="1">Yugu1</strain>
    </source>
</reference>
<organism evidence="1 2">
    <name type="scientific">Setaria italica</name>
    <name type="common">Foxtail millet</name>
    <name type="synonym">Panicum italicum</name>
    <dbReference type="NCBI Taxonomy" id="4555"/>
    <lineage>
        <taxon>Eukaryota</taxon>
        <taxon>Viridiplantae</taxon>
        <taxon>Streptophyta</taxon>
        <taxon>Embryophyta</taxon>
        <taxon>Tracheophyta</taxon>
        <taxon>Spermatophyta</taxon>
        <taxon>Magnoliopsida</taxon>
        <taxon>Liliopsida</taxon>
        <taxon>Poales</taxon>
        <taxon>Poaceae</taxon>
        <taxon>PACMAD clade</taxon>
        <taxon>Panicoideae</taxon>
        <taxon>Panicodae</taxon>
        <taxon>Paniceae</taxon>
        <taxon>Cenchrinae</taxon>
        <taxon>Setaria</taxon>
    </lineage>
</organism>
<dbReference type="AlphaFoldDB" id="K3ZPP8"/>
<evidence type="ECO:0000313" key="2">
    <source>
        <dbReference type="Proteomes" id="UP000004995"/>
    </source>
</evidence>
<reference evidence="2" key="1">
    <citation type="journal article" date="2012" name="Nat. Biotechnol.">
        <title>Reference genome sequence of the model plant Setaria.</title>
        <authorList>
            <person name="Bennetzen J.L."/>
            <person name="Schmutz J."/>
            <person name="Wang H."/>
            <person name="Percifield R."/>
            <person name="Hawkins J."/>
            <person name="Pontaroli A.C."/>
            <person name="Estep M."/>
            <person name="Feng L."/>
            <person name="Vaughn J.N."/>
            <person name="Grimwood J."/>
            <person name="Jenkins J."/>
            <person name="Barry K."/>
            <person name="Lindquist E."/>
            <person name="Hellsten U."/>
            <person name="Deshpande S."/>
            <person name="Wang X."/>
            <person name="Wu X."/>
            <person name="Mitros T."/>
            <person name="Triplett J."/>
            <person name="Yang X."/>
            <person name="Ye C.Y."/>
            <person name="Mauro-Herrera M."/>
            <person name="Wang L."/>
            <person name="Li P."/>
            <person name="Sharma M."/>
            <person name="Sharma R."/>
            <person name="Ronald P.C."/>
            <person name="Panaud O."/>
            <person name="Kellogg E.A."/>
            <person name="Brutnell T.P."/>
            <person name="Doust A.N."/>
            <person name="Tuskan G.A."/>
            <person name="Rokhsar D."/>
            <person name="Devos K.M."/>
        </authorList>
    </citation>
    <scope>NUCLEOTIDE SEQUENCE [LARGE SCALE GENOMIC DNA]</scope>
    <source>
        <strain evidence="2">cv. Yugu1</strain>
    </source>
</reference>